<dbReference type="Gene3D" id="1.10.357.10">
    <property type="entry name" value="Tetracycline Repressor, domain 2"/>
    <property type="match status" value="1"/>
</dbReference>
<evidence type="ECO:0000256" key="1">
    <source>
        <dbReference type="ARBA" id="ARBA00023015"/>
    </source>
</evidence>
<evidence type="ECO:0000256" key="2">
    <source>
        <dbReference type="ARBA" id="ARBA00023125"/>
    </source>
</evidence>
<feature type="DNA-binding region" description="H-T-H motif" evidence="4">
    <location>
        <begin position="46"/>
        <end position="65"/>
    </location>
</feature>
<protein>
    <submittedName>
        <fullName evidence="6">TetR family transcriptional regulator</fullName>
    </submittedName>
</protein>
<dbReference type="Proteomes" id="UP001055336">
    <property type="component" value="Chromosome"/>
</dbReference>
<accession>A0ABY3VM34</accession>
<evidence type="ECO:0000259" key="5">
    <source>
        <dbReference type="PROSITE" id="PS50977"/>
    </source>
</evidence>
<dbReference type="PANTHER" id="PTHR30055:SF234">
    <property type="entry name" value="HTH-TYPE TRANSCRIPTIONAL REGULATOR BETI"/>
    <property type="match status" value="1"/>
</dbReference>
<keyword evidence="1" id="KW-0805">Transcription regulation</keyword>
<keyword evidence="7" id="KW-1185">Reference proteome</keyword>
<gene>
    <name evidence="6" type="ORF">MKK62_25655</name>
</gene>
<dbReference type="InterPro" id="IPR001647">
    <property type="entry name" value="HTH_TetR"/>
</dbReference>
<dbReference type="InterPro" id="IPR009057">
    <property type="entry name" value="Homeodomain-like_sf"/>
</dbReference>
<dbReference type="PRINTS" id="PR00455">
    <property type="entry name" value="HTHTETR"/>
</dbReference>
<dbReference type="SUPFAM" id="SSF46689">
    <property type="entry name" value="Homeodomain-like"/>
    <property type="match status" value="1"/>
</dbReference>
<proteinExistence type="predicted"/>
<name>A0ABY3VM34_9MYCO</name>
<dbReference type="InterPro" id="IPR050109">
    <property type="entry name" value="HTH-type_TetR-like_transc_reg"/>
</dbReference>
<sequence>MTSSPALPAAGGQTMSVREIRRLETRARLFDAAVEEISARGLARADVTAIAKAVGVVRGTFYFHFPTKEHVLAELQHREEAAVVDALRRARGATDDLESVLTLLVRHVLDAERRMGGVVFQDMLGMQFSSSRPGDIEFAEHPVMQFIIEAISNAQRAKNVSSGADPSELALFFGTGLYALLAAGVHDFRALSRYVTTIVNGMENR</sequence>
<dbReference type="EMBL" id="CP092488">
    <property type="protein sequence ID" value="UMB69672.1"/>
    <property type="molecule type" value="Genomic_DNA"/>
</dbReference>
<dbReference type="PANTHER" id="PTHR30055">
    <property type="entry name" value="HTH-TYPE TRANSCRIPTIONAL REGULATOR RUTR"/>
    <property type="match status" value="1"/>
</dbReference>
<feature type="domain" description="HTH tetR-type" evidence="5">
    <location>
        <begin position="23"/>
        <end position="83"/>
    </location>
</feature>
<dbReference type="PROSITE" id="PS50977">
    <property type="entry name" value="HTH_TETR_2"/>
    <property type="match status" value="1"/>
</dbReference>
<dbReference type="Pfam" id="PF00440">
    <property type="entry name" value="TetR_N"/>
    <property type="match status" value="1"/>
</dbReference>
<evidence type="ECO:0000256" key="3">
    <source>
        <dbReference type="ARBA" id="ARBA00023163"/>
    </source>
</evidence>
<keyword evidence="3" id="KW-0804">Transcription</keyword>
<organism evidence="6 7">
    <name type="scientific">Mycobacterium paraterrae</name>
    <dbReference type="NCBI Taxonomy" id="577492"/>
    <lineage>
        <taxon>Bacteria</taxon>
        <taxon>Bacillati</taxon>
        <taxon>Actinomycetota</taxon>
        <taxon>Actinomycetes</taxon>
        <taxon>Mycobacteriales</taxon>
        <taxon>Mycobacteriaceae</taxon>
        <taxon>Mycobacterium</taxon>
    </lineage>
</organism>
<evidence type="ECO:0000256" key="4">
    <source>
        <dbReference type="PROSITE-ProRule" id="PRU00335"/>
    </source>
</evidence>
<evidence type="ECO:0000313" key="7">
    <source>
        <dbReference type="Proteomes" id="UP001055336"/>
    </source>
</evidence>
<keyword evidence="2 4" id="KW-0238">DNA-binding</keyword>
<reference evidence="6" key="1">
    <citation type="submission" date="2022-08" db="EMBL/GenBank/DDBJ databases">
        <title>Whole genome sequencing of non-tuberculosis mycobacteria type-strains.</title>
        <authorList>
            <person name="Igarashi Y."/>
            <person name="Osugi A."/>
            <person name="Mitarai S."/>
        </authorList>
    </citation>
    <scope>NUCLEOTIDE SEQUENCE</scope>
    <source>
        <strain evidence="6">DSM 45127</strain>
    </source>
</reference>
<dbReference type="RefSeq" id="WP_240261403.1">
    <property type="nucleotide sequence ID" value="NZ_CP092488.2"/>
</dbReference>
<evidence type="ECO:0000313" key="6">
    <source>
        <dbReference type="EMBL" id="UMB69672.1"/>
    </source>
</evidence>